<dbReference type="AlphaFoldDB" id="A0A9D4QAX3"/>
<proteinExistence type="inferred from homology"/>
<reference evidence="2" key="1">
    <citation type="journal article" date="2020" name="Cell">
        <title>Large-Scale Comparative Analyses of Tick Genomes Elucidate Their Genetic Diversity and Vector Capacities.</title>
        <authorList>
            <consortium name="Tick Genome and Microbiome Consortium (TIGMIC)"/>
            <person name="Jia N."/>
            <person name="Wang J."/>
            <person name="Shi W."/>
            <person name="Du L."/>
            <person name="Sun Y."/>
            <person name="Zhan W."/>
            <person name="Jiang J.F."/>
            <person name="Wang Q."/>
            <person name="Zhang B."/>
            <person name="Ji P."/>
            <person name="Bell-Sakyi L."/>
            <person name="Cui X.M."/>
            <person name="Yuan T.T."/>
            <person name="Jiang B.G."/>
            <person name="Yang W.F."/>
            <person name="Lam T.T."/>
            <person name="Chang Q.C."/>
            <person name="Ding S.J."/>
            <person name="Wang X.J."/>
            <person name="Zhu J.G."/>
            <person name="Ruan X.D."/>
            <person name="Zhao L."/>
            <person name="Wei J.T."/>
            <person name="Ye R.Z."/>
            <person name="Que T.C."/>
            <person name="Du C.H."/>
            <person name="Zhou Y.H."/>
            <person name="Cheng J.X."/>
            <person name="Dai P.F."/>
            <person name="Guo W.B."/>
            <person name="Han X.H."/>
            <person name="Huang E.J."/>
            <person name="Li L.F."/>
            <person name="Wei W."/>
            <person name="Gao Y.C."/>
            <person name="Liu J.Z."/>
            <person name="Shao H.Z."/>
            <person name="Wang X."/>
            <person name="Wang C.C."/>
            <person name="Yang T.C."/>
            <person name="Huo Q.B."/>
            <person name="Li W."/>
            <person name="Chen H.Y."/>
            <person name="Chen S.E."/>
            <person name="Zhou L.G."/>
            <person name="Ni X.B."/>
            <person name="Tian J.H."/>
            <person name="Sheng Y."/>
            <person name="Liu T."/>
            <person name="Pan Y.S."/>
            <person name="Xia L.Y."/>
            <person name="Li J."/>
            <person name="Zhao F."/>
            <person name="Cao W.C."/>
        </authorList>
    </citation>
    <scope>NUCLEOTIDE SEQUENCE</scope>
    <source>
        <strain evidence="2">Rsan-2018</strain>
    </source>
</reference>
<dbReference type="GO" id="GO:0016805">
    <property type="term" value="F:dipeptidase activity"/>
    <property type="evidence" value="ECO:0007669"/>
    <property type="project" value="InterPro"/>
</dbReference>
<dbReference type="PANTHER" id="PTHR30575:SF0">
    <property type="entry name" value="XAA-ARG DIPEPTIDASE"/>
    <property type="match status" value="1"/>
</dbReference>
<dbReference type="Proteomes" id="UP000821837">
    <property type="component" value="Chromosome 11"/>
</dbReference>
<dbReference type="InterPro" id="IPR052030">
    <property type="entry name" value="Peptidase_M20/M20A_hydrolases"/>
</dbReference>
<comment type="similarity">
    <text evidence="1">Belongs to the peptidase M20A family.</text>
</comment>
<reference evidence="2" key="2">
    <citation type="submission" date="2021-09" db="EMBL/GenBank/DDBJ databases">
        <authorList>
            <person name="Jia N."/>
            <person name="Wang J."/>
            <person name="Shi W."/>
            <person name="Du L."/>
            <person name="Sun Y."/>
            <person name="Zhan W."/>
            <person name="Jiang J."/>
            <person name="Wang Q."/>
            <person name="Zhang B."/>
            <person name="Ji P."/>
            <person name="Sakyi L.B."/>
            <person name="Cui X."/>
            <person name="Yuan T."/>
            <person name="Jiang B."/>
            <person name="Yang W."/>
            <person name="Lam T.T.-Y."/>
            <person name="Chang Q."/>
            <person name="Ding S."/>
            <person name="Wang X."/>
            <person name="Zhu J."/>
            <person name="Ruan X."/>
            <person name="Zhao L."/>
            <person name="Wei J."/>
            <person name="Que T."/>
            <person name="Du C."/>
            <person name="Cheng J."/>
            <person name="Dai P."/>
            <person name="Han X."/>
            <person name="Huang E."/>
            <person name="Gao Y."/>
            <person name="Liu J."/>
            <person name="Shao H."/>
            <person name="Ye R."/>
            <person name="Li L."/>
            <person name="Wei W."/>
            <person name="Wang X."/>
            <person name="Wang C."/>
            <person name="Huo Q."/>
            <person name="Li W."/>
            <person name="Guo W."/>
            <person name="Chen H."/>
            <person name="Chen S."/>
            <person name="Zhou L."/>
            <person name="Zhou L."/>
            <person name="Ni X."/>
            <person name="Tian J."/>
            <person name="Zhou Y."/>
            <person name="Sheng Y."/>
            <person name="Liu T."/>
            <person name="Pan Y."/>
            <person name="Xia L."/>
            <person name="Li J."/>
            <person name="Zhao F."/>
            <person name="Cao W."/>
        </authorList>
    </citation>
    <scope>NUCLEOTIDE SEQUENCE</scope>
    <source>
        <strain evidence="2">Rsan-2018</strain>
        <tissue evidence="2">Larvae</tissue>
    </source>
</reference>
<sequence>MALALGARVHQAVESCAGDLWDLSQFLWANAETSMKEATAHEKLCEFLERRGFKVTRRYGLDTAFKAEFTSPGGFGGPTISFICEYDALPEIGHACGHNLVAECAVGAAIAVKETMKEFKNIHGKVVVLGTPGQENFGGKEILLQKGAFKDTEAALLAHPATLDSVKLPLAAGQQITGQFQCSPRFKCPWEAASALDAAVGSYVNMALLRQQILIKRSLAPAGAQLESGRNVVVMPETSRVVYHVRAPTVPELAALMKRVEACLEAAAEATDCSLVQEKSIVYKDFVHNNALIAIYAKHARDMGVTFSDPDDALVVPFGASSDAGNASQALPFLHATFAIPSAGNNHTRSFASAAGSREAQACARKAIKMLALTALDLYTNPKLLASVKQEFQDWKAKHNAQVQQGQQRQ</sequence>
<name>A0A9D4QAX3_RHISA</name>
<dbReference type="PIRSF" id="PIRSF037226">
    <property type="entry name" value="Amidohydrolase_ACY1L2_prd"/>
    <property type="match status" value="1"/>
</dbReference>
<dbReference type="VEuPathDB" id="VectorBase:RSAN_026785"/>
<accession>A0A9D4QAX3</accession>
<keyword evidence="3" id="KW-1185">Reference proteome</keyword>
<dbReference type="SUPFAM" id="SSF53187">
    <property type="entry name" value="Zn-dependent exopeptidases"/>
    <property type="match status" value="1"/>
</dbReference>
<dbReference type="VEuPathDB" id="VectorBase:RSAN_049020"/>
<evidence type="ECO:0000256" key="1">
    <source>
        <dbReference type="PIRNR" id="PIRNR037226"/>
    </source>
</evidence>
<gene>
    <name evidence="2" type="ORF">HPB52_015002</name>
</gene>
<dbReference type="EMBL" id="JABSTV010001247">
    <property type="protein sequence ID" value="KAH7972671.1"/>
    <property type="molecule type" value="Genomic_DNA"/>
</dbReference>
<dbReference type="SUPFAM" id="SSF55031">
    <property type="entry name" value="Bacterial exopeptidase dimerisation domain"/>
    <property type="match status" value="1"/>
</dbReference>
<dbReference type="Gene3D" id="3.30.70.360">
    <property type="match status" value="1"/>
</dbReference>
<organism evidence="2 3">
    <name type="scientific">Rhipicephalus sanguineus</name>
    <name type="common">Brown dog tick</name>
    <name type="synonym">Ixodes sanguineus</name>
    <dbReference type="NCBI Taxonomy" id="34632"/>
    <lineage>
        <taxon>Eukaryota</taxon>
        <taxon>Metazoa</taxon>
        <taxon>Ecdysozoa</taxon>
        <taxon>Arthropoda</taxon>
        <taxon>Chelicerata</taxon>
        <taxon>Arachnida</taxon>
        <taxon>Acari</taxon>
        <taxon>Parasitiformes</taxon>
        <taxon>Ixodida</taxon>
        <taxon>Ixodoidea</taxon>
        <taxon>Ixodidae</taxon>
        <taxon>Rhipicephalinae</taxon>
        <taxon>Rhipicephalus</taxon>
        <taxon>Rhipicephalus</taxon>
    </lineage>
</organism>
<evidence type="ECO:0000313" key="2">
    <source>
        <dbReference type="EMBL" id="KAH7972671.1"/>
    </source>
</evidence>
<dbReference type="Gene3D" id="3.40.630.10">
    <property type="entry name" value="Zn peptidases"/>
    <property type="match status" value="1"/>
</dbReference>
<evidence type="ECO:0000313" key="3">
    <source>
        <dbReference type="Proteomes" id="UP000821837"/>
    </source>
</evidence>
<protein>
    <recommendedName>
        <fullName evidence="1">Peptidase M20 domain-containing protein 2</fullName>
    </recommendedName>
</protein>
<comment type="caution">
    <text evidence="2">The sequence shown here is derived from an EMBL/GenBank/DDBJ whole genome shotgun (WGS) entry which is preliminary data.</text>
</comment>
<dbReference type="InterPro" id="IPR017144">
    <property type="entry name" value="Xaa-Arg_dipeptidase"/>
</dbReference>
<dbReference type="InterPro" id="IPR036264">
    <property type="entry name" value="Bact_exopeptidase_dim_dom"/>
</dbReference>
<dbReference type="PANTHER" id="PTHR30575">
    <property type="entry name" value="PEPTIDASE M20"/>
    <property type="match status" value="1"/>
</dbReference>